<name>A0A8S1KER5_PARPR</name>
<evidence type="ECO:0000313" key="2">
    <source>
        <dbReference type="Proteomes" id="UP000688137"/>
    </source>
</evidence>
<evidence type="ECO:0000313" key="1">
    <source>
        <dbReference type="EMBL" id="CAD8051616.1"/>
    </source>
</evidence>
<protein>
    <submittedName>
        <fullName evidence="1">Uncharacterized protein</fullName>
    </submittedName>
</protein>
<accession>A0A8S1KER5</accession>
<reference evidence="1" key="1">
    <citation type="submission" date="2021-01" db="EMBL/GenBank/DDBJ databases">
        <authorList>
            <consortium name="Genoscope - CEA"/>
            <person name="William W."/>
        </authorList>
    </citation>
    <scope>NUCLEOTIDE SEQUENCE</scope>
</reference>
<comment type="caution">
    <text evidence="1">The sequence shown here is derived from an EMBL/GenBank/DDBJ whole genome shotgun (WGS) entry which is preliminary data.</text>
</comment>
<dbReference type="OMA" id="REVQNCI"/>
<dbReference type="Proteomes" id="UP000688137">
    <property type="component" value="Unassembled WGS sequence"/>
</dbReference>
<dbReference type="AlphaFoldDB" id="A0A8S1KER5"/>
<organism evidence="1 2">
    <name type="scientific">Paramecium primaurelia</name>
    <dbReference type="NCBI Taxonomy" id="5886"/>
    <lineage>
        <taxon>Eukaryota</taxon>
        <taxon>Sar</taxon>
        <taxon>Alveolata</taxon>
        <taxon>Ciliophora</taxon>
        <taxon>Intramacronucleata</taxon>
        <taxon>Oligohymenophorea</taxon>
        <taxon>Peniculida</taxon>
        <taxon>Parameciidae</taxon>
        <taxon>Paramecium</taxon>
    </lineage>
</organism>
<gene>
    <name evidence="1" type="ORF">PPRIM_AZ9-3.1.T0180234</name>
</gene>
<proteinExistence type="predicted"/>
<sequence length="214" mass="25521">MKRQILNEHLQMKKNRSCQISKSFQNEFSLERKQSISQNKKNTDKLGSMQIVEMWSKKMKKQCDSYLEALKHKQEQEIKKLNHVPPIMLKNIDVMKRSDKTTLPRSRITSFNQHDFNQRSIKEVIQKNDEQIGTSILSISNSGRSMAQPFFFQRLKLSSIREVQNCIDQCDTLLHDVQSISKEFYQPKPDRFQLYVQKRQKEKLKELFLLKRLQ</sequence>
<keyword evidence="2" id="KW-1185">Reference proteome</keyword>
<dbReference type="EMBL" id="CAJJDM010000014">
    <property type="protein sequence ID" value="CAD8051616.1"/>
    <property type="molecule type" value="Genomic_DNA"/>
</dbReference>